<protein>
    <submittedName>
        <fullName evidence="1">Uncharacterized protein</fullName>
    </submittedName>
</protein>
<sequence>MALLVPLVSPTIGFFSDSPQIKDLNQQLFSQDKVRVNYGTPARKRFIKYCRS</sequence>
<reference evidence="1 2" key="1">
    <citation type="submission" date="2019-01" db="EMBL/GenBank/DDBJ databases">
        <authorList>
            <person name="Brito A."/>
        </authorList>
    </citation>
    <scope>NUCLEOTIDE SEQUENCE [LARGE SCALE GENOMIC DNA]</scope>
    <source>
        <strain evidence="1">1</strain>
    </source>
</reference>
<organism evidence="1 2">
    <name type="scientific">Hyella patelloides LEGE 07179</name>
    <dbReference type="NCBI Taxonomy" id="945734"/>
    <lineage>
        <taxon>Bacteria</taxon>
        <taxon>Bacillati</taxon>
        <taxon>Cyanobacteriota</taxon>
        <taxon>Cyanophyceae</taxon>
        <taxon>Pleurocapsales</taxon>
        <taxon>Hyellaceae</taxon>
        <taxon>Hyella</taxon>
    </lineage>
</organism>
<dbReference type="EMBL" id="CAACVJ010000035">
    <property type="protein sequence ID" value="VEP12025.1"/>
    <property type="molecule type" value="Genomic_DNA"/>
</dbReference>
<gene>
    <name evidence="1" type="ORF">H1P_130045</name>
</gene>
<name>A0A563VL40_9CYAN</name>
<keyword evidence="2" id="KW-1185">Reference proteome</keyword>
<accession>A0A563VL40</accession>
<dbReference type="Proteomes" id="UP000320055">
    <property type="component" value="Unassembled WGS sequence"/>
</dbReference>
<proteinExistence type="predicted"/>
<evidence type="ECO:0000313" key="2">
    <source>
        <dbReference type="Proteomes" id="UP000320055"/>
    </source>
</evidence>
<evidence type="ECO:0000313" key="1">
    <source>
        <dbReference type="EMBL" id="VEP12025.1"/>
    </source>
</evidence>
<dbReference type="AlphaFoldDB" id="A0A563VL40"/>